<dbReference type="GeneID" id="37013984"/>
<reference evidence="3 4" key="1">
    <citation type="journal article" date="2018" name="Mol. Biol. Evol.">
        <title>Broad Genomic Sampling Reveals a Smut Pathogenic Ancestry of the Fungal Clade Ustilaginomycotina.</title>
        <authorList>
            <person name="Kijpornyongpan T."/>
            <person name="Mondo S.J."/>
            <person name="Barry K."/>
            <person name="Sandor L."/>
            <person name="Lee J."/>
            <person name="Lipzen A."/>
            <person name="Pangilinan J."/>
            <person name="LaButti K."/>
            <person name="Hainaut M."/>
            <person name="Henrissat B."/>
            <person name="Grigoriev I.V."/>
            <person name="Spatafora J.W."/>
            <person name="Aime M.C."/>
        </authorList>
    </citation>
    <scope>NUCLEOTIDE SEQUENCE [LARGE SCALE GENOMIC DNA]</scope>
    <source>
        <strain evidence="3 4">MCA 4718</strain>
    </source>
</reference>
<dbReference type="PROSITE" id="PS50012">
    <property type="entry name" value="RCC1_3"/>
    <property type="match status" value="1"/>
</dbReference>
<evidence type="ECO:0000256" key="2">
    <source>
        <dbReference type="SAM" id="MobiDB-lite"/>
    </source>
</evidence>
<evidence type="ECO:0000313" key="3">
    <source>
        <dbReference type="EMBL" id="PWN21427.1"/>
    </source>
</evidence>
<dbReference type="RefSeq" id="XP_025348587.1">
    <property type="nucleotide sequence ID" value="XM_025492250.1"/>
</dbReference>
<feature type="compositionally biased region" description="Low complexity" evidence="2">
    <location>
        <begin position="32"/>
        <end position="50"/>
    </location>
</feature>
<dbReference type="OrthoDB" id="10256179at2759"/>
<dbReference type="GO" id="GO:0005743">
    <property type="term" value="C:mitochondrial inner membrane"/>
    <property type="evidence" value="ECO:0007669"/>
    <property type="project" value="TreeGrafter"/>
</dbReference>
<dbReference type="AlphaFoldDB" id="A0A316U867"/>
<evidence type="ECO:0000313" key="4">
    <source>
        <dbReference type="Proteomes" id="UP000245942"/>
    </source>
</evidence>
<feature type="region of interest" description="Disordered" evidence="2">
    <location>
        <begin position="1"/>
        <end position="23"/>
    </location>
</feature>
<dbReference type="Proteomes" id="UP000245942">
    <property type="component" value="Unassembled WGS sequence"/>
</dbReference>
<dbReference type="EMBL" id="KZ819325">
    <property type="protein sequence ID" value="PWN21427.1"/>
    <property type="molecule type" value="Genomic_DNA"/>
</dbReference>
<keyword evidence="4" id="KW-1185">Reference proteome</keyword>
<proteinExistence type="predicted"/>
<dbReference type="GO" id="GO:0034551">
    <property type="term" value="P:mitochondrial respiratory chain complex III assembly"/>
    <property type="evidence" value="ECO:0007669"/>
    <property type="project" value="TreeGrafter"/>
</dbReference>
<dbReference type="PANTHER" id="PTHR47563">
    <property type="entry name" value="PROTEIN FMP25, MITOCHONDRIAL"/>
    <property type="match status" value="1"/>
</dbReference>
<feature type="compositionally biased region" description="Low complexity" evidence="2">
    <location>
        <begin position="389"/>
        <end position="404"/>
    </location>
</feature>
<feature type="region of interest" description="Disordered" evidence="2">
    <location>
        <begin position="31"/>
        <end position="50"/>
    </location>
</feature>
<evidence type="ECO:0000256" key="1">
    <source>
        <dbReference type="PROSITE-ProRule" id="PRU00235"/>
    </source>
</evidence>
<dbReference type="STRING" id="1684307.A0A316U867"/>
<protein>
    <submittedName>
        <fullName evidence="3">RCC1/BLIP-II</fullName>
    </submittedName>
</protein>
<feature type="region of interest" description="Disordered" evidence="2">
    <location>
        <begin position="670"/>
        <end position="690"/>
    </location>
</feature>
<dbReference type="Gene3D" id="2.130.10.30">
    <property type="entry name" value="Regulator of chromosome condensation 1/beta-lactamase-inhibitor protein II"/>
    <property type="match status" value="2"/>
</dbReference>
<dbReference type="InterPro" id="IPR000408">
    <property type="entry name" value="Reg_chr_condens"/>
</dbReference>
<dbReference type="PROSITE" id="PS00626">
    <property type="entry name" value="RCC1_2"/>
    <property type="match status" value="1"/>
</dbReference>
<dbReference type="PANTHER" id="PTHR47563:SF1">
    <property type="entry name" value="PROTEIN FMP25, MITOCHONDRIAL"/>
    <property type="match status" value="1"/>
</dbReference>
<dbReference type="InterPro" id="IPR009091">
    <property type="entry name" value="RCC1/BLIP-II"/>
</dbReference>
<dbReference type="Pfam" id="PF00415">
    <property type="entry name" value="RCC1"/>
    <property type="match status" value="1"/>
</dbReference>
<feature type="repeat" description="RCC1" evidence="1">
    <location>
        <begin position="447"/>
        <end position="508"/>
    </location>
</feature>
<organism evidence="3 4">
    <name type="scientific">Pseudomicrostroma glucosiphilum</name>
    <dbReference type="NCBI Taxonomy" id="1684307"/>
    <lineage>
        <taxon>Eukaryota</taxon>
        <taxon>Fungi</taxon>
        <taxon>Dikarya</taxon>
        <taxon>Basidiomycota</taxon>
        <taxon>Ustilaginomycotina</taxon>
        <taxon>Exobasidiomycetes</taxon>
        <taxon>Microstromatales</taxon>
        <taxon>Microstromatales incertae sedis</taxon>
        <taxon>Pseudomicrostroma</taxon>
    </lineage>
</organism>
<dbReference type="SUPFAM" id="SSF50985">
    <property type="entry name" value="RCC1/BLIP-II"/>
    <property type="match status" value="1"/>
</dbReference>
<gene>
    <name evidence="3" type="ORF">BCV69DRAFT_282151</name>
</gene>
<name>A0A316U867_9BASI</name>
<sequence length="714" mass="75591">MIARQVRPNATSLGRIASTPHRQAVARHLRQTRAFTSRSPPSSSARRVPTGTSAAVVTAIVASALVYKSQIHNDAAPLSDGANPVADMVTPTTISQQDQMRARASQQGVYTWGSNRYNVVAPDSPATTLVKTPRSIPFFAGMALRDVVLEEKHAVAVDAHGDVLQWGLGFFDATSRALTENIEEAPLGRRREKERANELFPKGSEAVRPRDPVKTLVGKDIIKVAANDTKVFALSRKGDLYVFSASHQAQKPRSAKGSWSANPLSLFGTLSHPEIDHEKISFAPSVSLARGDRLAQIAAGSSHLIALSSKGRTFSLPIDSNGNIYGQLGSRKVILNAPATPGSKATKVDAVLEPRILGQASAMNLPANAVTLPSWALPPGKEAMAAKSQPKSTATTPAQASAPAYLSEPGDSIRFCTTLSEIPSLRQVAIADIAVGNEHNLARTHDGRVVAWGRHTHGQLGLGANMSIECVPVPSEVVLAKAFSGSSRDVKCTGIAAGGDNSFFVTERREEGRLGTGKSIDVLASGKGQWGTLGNAMWSQVKPDPSRVKTVSGLMEYSERSNLTHPVPIKSIAVGRPGHVALVLDTVETEGHAAFGRDVMVFGHNAAYQLGTGKRSNLAVPQHLHPLPPPTPTAGAPAPDTIIVSTKLAEADINSGALTHMPHNRLQLASETKNDTKGAPSETGKTGKAKKGVKVEEMITAGTVSMAVWWKCEA</sequence>
<accession>A0A316U867</accession>
<feature type="region of interest" description="Disordered" evidence="2">
    <location>
        <begin position="382"/>
        <end position="405"/>
    </location>
</feature>
<dbReference type="InterPro" id="IPR053245">
    <property type="entry name" value="MitoProcess-Associated"/>
</dbReference>